<dbReference type="InterPro" id="IPR016181">
    <property type="entry name" value="Acyl_CoA_acyltransferase"/>
</dbReference>
<dbReference type="InterPro" id="IPR000182">
    <property type="entry name" value="GNAT_dom"/>
</dbReference>
<dbReference type="GO" id="GO:0016747">
    <property type="term" value="F:acyltransferase activity, transferring groups other than amino-acyl groups"/>
    <property type="evidence" value="ECO:0007669"/>
    <property type="project" value="InterPro"/>
</dbReference>
<dbReference type="Proteomes" id="UP000030140">
    <property type="component" value="Unassembled WGS sequence"/>
</dbReference>
<dbReference type="CDD" id="cd04301">
    <property type="entry name" value="NAT_SF"/>
    <property type="match status" value="1"/>
</dbReference>
<dbReference type="PANTHER" id="PTHR43877">
    <property type="entry name" value="AMINOALKYLPHOSPHONATE N-ACETYLTRANSFERASE-RELATED-RELATED"/>
    <property type="match status" value="1"/>
</dbReference>
<dbReference type="EMBL" id="JSAQ01000001">
    <property type="protein sequence ID" value="KGO07397.1"/>
    <property type="molecule type" value="Genomic_DNA"/>
</dbReference>
<sequence length="169" mass="19859">MRLTPITLKDLTTLRALAMRSYSAAFASKNAPGVIERYYEDAFAKAHLKKQLSNPDSYWYFYKDKEEILGYLKLNTGNAQTEFQEENGLEVERIYIDIPYLRKGYGSELIEFAISKAKELEKNYIWLGVWEENPEAIKFYKRHGFKIVGTHDYDMIAEIQTDYIMRLDL</sequence>
<keyword evidence="1" id="KW-0808">Transferase</keyword>
<accession>A0A0A2GW20</accession>
<comment type="caution">
    <text evidence="4">The sequence shown here is derived from an EMBL/GenBank/DDBJ whole genome shotgun (WGS) entry which is preliminary data.</text>
</comment>
<dbReference type="KEGG" id="ddo:I597_1177"/>
<name>A0A0A2GW20_9FLAO</name>
<dbReference type="Pfam" id="PF00583">
    <property type="entry name" value="Acetyltransf_1"/>
    <property type="match status" value="1"/>
</dbReference>
<keyword evidence="2" id="KW-0012">Acyltransferase</keyword>
<keyword evidence="5" id="KW-1185">Reference proteome</keyword>
<dbReference type="PANTHER" id="PTHR43877:SF2">
    <property type="entry name" value="AMINOALKYLPHOSPHONATE N-ACETYLTRANSFERASE-RELATED"/>
    <property type="match status" value="1"/>
</dbReference>
<evidence type="ECO:0000256" key="1">
    <source>
        <dbReference type="ARBA" id="ARBA00022679"/>
    </source>
</evidence>
<dbReference type="PATRIC" id="fig|1300343.5.peg.1188"/>
<feature type="domain" description="N-acetyltransferase" evidence="3">
    <location>
        <begin position="1"/>
        <end position="169"/>
    </location>
</feature>
<dbReference type="InterPro" id="IPR050832">
    <property type="entry name" value="Bact_Acetyltransf"/>
</dbReference>
<evidence type="ECO:0000313" key="4">
    <source>
        <dbReference type="EMBL" id="KGO07397.1"/>
    </source>
</evidence>
<gene>
    <name evidence="4" type="ORF">NV36_11490</name>
</gene>
<proteinExistence type="predicted"/>
<evidence type="ECO:0000259" key="3">
    <source>
        <dbReference type="PROSITE" id="PS51186"/>
    </source>
</evidence>
<evidence type="ECO:0000256" key="2">
    <source>
        <dbReference type="ARBA" id="ARBA00023315"/>
    </source>
</evidence>
<evidence type="ECO:0000313" key="5">
    <source>
        <dbReference type="Proteomes" id="UP000030140"/>
    </source>
</evidence>
<dbReference type="SUPFAM" id="SSF55729">
    <property type="entry name" value="Acyl-CoA N-acyltransferases (Nat)"/>
    <property type="match status" value="1"/>
</dbReference>
<organism evidence="4 5">
    <name type="scientific">Dokdonia donghaensis DSW-1</name>
    <dbReference type="NCBI Taxonomy" id="1300343"/>
    <lineage>
        <taxon>Bacteria</taxon>
        <taxon>Pseudomonadati</taxon>
        <taxon>Bacteroidota</taxon>
        <taxon>Flavobacteriia</taxon>
        <taxon>Flavobacteriales</taxon>
        <taxon>Flavobacteriaceae</taxon>
        <taxon>Dokdonia</taxon>
    </lineage>
</organism>
<dbReference type="RefSeq" id="WP_035327411.1">
    <property type="nucleotide sequence ID" value="NZ_CP015125.1"/>
</dbReference>
<dbReference type="AlphaFoldDB" id="A0A0A2GW20"/>
<dbReference type="Gene3D" id="3.40.630.30">
    <property type="match status" value="1"/>
</dbReference>
<dbReference type="PROSITE" id="PS51186">
    <property type="entry name" value="GNAT"/>
    <property type="match status" value="1"/>
</dbReference>
<protein>
    <recommendedName>
        <fullName evidence="3">N-acetyltransferase domain-containing protein</fullName>
    </recommendedName>
</protein>
<dbReference type="OrthoDB" id="7205533at2"/>
<reference evidence="4 5" key="1">
    <citation type="submission" date="2014-10" db="EMBL/GenBank/DDBJ databases">
        <title>Draft genome sequence of the proteorhodopsin-containing marine bacterium Dokdonia donghaensis.</title>
        <authorList>
            <person name="Gomez-Consarnau L."/>
            <person name="Gonzalez J.M."/>
            <person name="Riedel T."/>
            <person name="Jaenicke S."/>
            <person name="Wagner-Doebler I."/>
            <person name="Fuhrman J.A."/>
        </authorList>
    </citation>
    <scope>NUCLEOTIDE SEQUENCE [LARGE SCALE GENOMIC DNA]</scope>
    <source>
        <strain evidence="4 5">DSW-1</strain>
    </source>
</reference>